<keyword evidence="2" id="KW-1185">Reference proteome</keyword>
<dbReference type="EMBL" id="CP048877">
    <property type="protein sequence ID" value="QIJ71452.1"/>
    <property type="molecule type" value="Genomic_DNA"/>
</dbReference>
<evidence type="ECO:0000313" key="2">
    <source>
        <dbReference type="Proteomes" id="UP000502179"/>
    </source>
</evidence>
<dbReference type="Proteomes" id="UP000502179">
    <property type="component" value="Chromosome"/>
</dbReference>
<evidence type="ECO:0000313" key="1">
    <source>
        <dbReference type="EMBL" id="QIJ71452.1"/>
    </source>
</evidence>
<gene>
    <name evidence="1" type="ORF">G4V39_03805</name>
</gene>
<name>A0A6G7PUW7_9BACT</name>
<sequence>MRGSGCGAEIKVGIFVLIALLLLGYLSLKLGEETISPKKGYELRALFDDVSGLVKGARVEMAGVEIGRVKEIRLKDSKAEVLMNIYSGVKIHRDATAMVRTKGALGDKYVQIMPGSSEAPVLAPGDLIAKTTSTKDLDQILTQVAPAIDDIRAITAGLRELLGSEEGKNNLKELVLNLKEASASFKLMGEKITQGEGTLGKLIVDDELYQKANKLMTRLDNVAAKIESGQGTLGKLLTDEELYNQTKETFSSLQEAAQTIQDLAAKIESGQGTLGKLVSDDSLYNEANELVKNLNQIAKNLKAGQGTLGKLLTDDSLYYEAKKTMRNINKASANLQEQIPVTILGTLVGTAVR</sequence>
<dbReference type="PANTHER" id="PTHR33371:SF4">
    <property type="entry name" value="INTERMEMBRANE PHOSPHOLIPID TRANSPORT SYSTEM BINDING PROTEIN MLAD"/>
    <property type="match status" value="1"/>
</dbReference>
<dbReference type="GO" id="GO:0005548">
    <property type="term" value="F:phospholipid transporter activity"/>
    <property type="evidence" value="ECO:0007669"/>
    <property type="project" value="TreeGrafter"/>
</dbReference>
<dbReference type="GO" id="GO:0005543">
    <property type="term" value="F:phospholipid binding"/>
    <property type="evidence" value="ECO:0007669"/>
    <property type="project" value="TreeGrafter"/>
</dbReference>
<accession>A0A6G7PUW7</accession>
<dbReference type="Pfam" id="PF02470">
    <property type="entry name" value="MlaD"/>
    <property type="match status" value="1"/>
</dbReference>
<dbReference type="KEGG" id="tav:G4V39_03805"/>
<dbReference type="AlphaFoldDB" id="A0A6G7PUW7"/>
<dbReference type="PANTHER" id="PTHR33371">
    <property type="entry name" value="INTERMEMBRANE PHOSPHOLIPID TRANSPORT SYSTEM BINDING PROTEIN MLAD-RELATED"/>
    <property type="match status" value="1"/>
</dbReference>
<dbReference type="RefSeq" id="WP_166031672.1">
    <property type="nucleotide sequence ID" value="NZ_CP048877.1"/>
</dbReference>
<protein>
    <submittedName>
        <fullName evidence="1">MCE family protein</fullName>
    </submittedName>
</protein>
<dbReference type="InterPro" id="IPR003399">
    <property type="entry name" value="Mce/MlaD"/>
</dbReference>
<dbReference type="InterPro" id="IPR052336">
    <property type="entry name" value="MlaD_Phospholipid_Transporter"/>
</dbReference>
<organism evidence="1 2">
    <name type="scientific">Thermosulfuriphilus ammonigenes</name>
    <dbReference type="NCBI Taxonomy" id="1936021"/>
    <lineage>
        <taxon>Bacteria</taxon>
        <taxon>Pseudomonadati</taxon>
        <taxon>Thermodesulfobacteriota</taxon>
        <taxon>Thermodesulfobacteria</taxon>
        <taxon>Thermodesulfobacteriales</taxon>
        <taxon>Thermodesulfobacteriaceae</taxon>
        <taxon>Thermosulfuriphilus</taxon>
    </lineage>
</organism>
<proteinExistence type="predicted"/>
<reference evidence="1 2" key="1">
    <citation type="submission" date="2020-02" db="EMBL/GenBank/DDBJ databases">
        <title>Genome analysis of Thermosulfuriphilus ammonigenes ST65T, an anaerobic thermophilic chemolithoautotrophic bacterium isolated from a deep-sea hydrothermal vent.</title>
        <authorList>
            <person name="Slobodkina G."/>
            <person name="Allioux M."/>
            <person name="Merkel A."/>
            <person name="Alain K."/>
            <person name="Jebbar M."/>
            <person name="Slobodkin A."/>
        </authorList>
    </citation>
    <scope>NUCLEOTIDE SEQUENCE [LARGE SCALE GENOMIC DNA]</scope>
    <source>
        <strain evidence="1 2">ST65</strain>
    </source>
</reference>